<evidence type="ECO:0000256" key="1">
    <source>
        <dbReference type="SAM" id="MobiDB-lite"/>
    </source>
</evidence>
<dbReference type="EMBL" id="CP037968">
    <property type="protein sequence ID" value="QYZ77954.1"/>
    <property type="molecule type" value="Genomic_DNA"/>
</dbReference>
<dbReference type="KEGG" id="mfk:E2N92_00190"/>
<gene>
    <name evidence="2" type="ORF">E2N92_00190</name>
</gene>
<evidence type="ECO:0000313" key="2">
    <source>
        <dbReference type="EMBL" id="QYZ77954.1"/>
    </source>
</evidence>
<feature type="region of interest" description="Disordered" evidence="1">
    <location>
        <begin position="32"/>
        <end position="69"/>
    </location>
</feature>
<reference evidence="2" key="1">
    <citation type="journal article" date="2005" name="Int. J. Syst. Evol. Microbiol.">
        <title>Methanofollis formosanus sp. nov., isolated from a fish pond.</title>
        <authorList>
            <person name="Wu S.Y."/>
            <person name="Chen S.C."/>
            <person name="Lai M.C."/>
        </authorList>
    </citation>
    <scope>NUCLEOTIDE SEQUENCE</scope>
    <source>
        <strain evidence="2">ML15</strain>
    </source>
</reference>
<sequence length="69" mass="7765">MEPGLIVCGQLADPLTKFKPPVSEPMVGRLSVQEKGMTSHRKNPFSPLNDPDCIKKYHKSKKEPKFSKI</sequence>
<keyword evidence="3" id="KW-1185">Reference proteome</keyword>
<proteinExistence type="predicted"/>
<organism evidence="2 3">
    <name type="scientific">Methanofollis formosanus</name>
    <dbReference type="NCBI Taxonomy" id="299308"/>
    <lineage>
        <taxon>Archaea</taxon>
        <taxon>Methanobacteriati</taxon>
        <taxon>Methanobacteriota</taxon>
        <taxon>Stenosarchaea group</taxon>
        <taxon>Methanomicrobia</taxon>
        <taxon>Methanomicrobiales</taxon>
        <taxon>Methanomicrobiaceae</taxon>
        <taxon>Methanofollis</taxon>
    </lineage>
</organism>
<accession>A0A8G1EF84</accession>
<dbReference type="Proteomes" id="UP000826709">
    <property type="component" value="Chromosome"/>
</dbReference>
<protein>
    <submittedName>
        <fullName evidence="2">Uncharacterized protein</fullName>
    </submittedName>
</protein>
<name>A0A8G1EF84_9EURY</name>
<reference evidence="2" key="2">
    <citation type="submission" date="2019-03" db="EMBL/GenBank/DDBJ databases">
        <authorList>
            <person name="Chen S.-C."/>
            <person name="Wu S.-Y."/>
            <person name="Lai M.-C."/>
        </authorList>
    </citation>
    <scope>NUCLEOTIDE SEQUENCE</scope>
    <source>
        <strain evidence="2">ML15</strain>
    </source>
</reference>
<evidence type="ECO:0000313" key="3">
    <source>
        <dbReference type="Proteomes" id="UP000826709"/>
    </source>
</evidence>
<dbReference type="RefSeq" id="WP_220681696.1">
    <property type="nucleotide sequence ID" value="NZ_CP037968.1"/>
</dbReference>
<dbReference type="AlphaFoldDB" id="A0A8G1EF84"/>